<gene>
    <name evidence="1" type="ORF">AFUA_1G00340</name>
</gene>
<dbReference type="OrthoDB" id="2831072at2759"/>
<dbReference type="InParanoid" id="Q4WL34"/>
<dbReference type="KEGG" id="afm:AFUA_1G00340"/>
<dbReference type="InterPro" id="IPR029069">
    <property type="entry name" value="HotDog_dom_sf"/>
</dbReference>
<dbReference type="Proteomes" id="UP000002530">
    <property type="component" value="Unassembled WGS sequence"/>
</dbReference>
<dbReference type="SUPFAM" id="SSF54637">
    <property type="entry name" value="Thioesterase/thiol ester dehydrase-isomerase"/>
    <property type="match status" value="1"/>
</dbReference>
<accession>Q4WL34</accession>
<protein>
    <submittedName>
        <fullName evidence="1">Uncharacterized protein</fullName>
    </submittedName>
</protein>
<dbReference type="STRING" id="330879.Q4WL34"/>
<proteinExistence type="predicted"/>
<dbReference type="EMBL" id="AAHF01000007">
    <property type="protein sequence ID" value="EAL87748.1"/>
    <property type="molecule type" value="Genomic_DNA"/>
</dbReference>
<dbReference type="VEuPathDB" id="FungiDB:Afu1g00340"/>
<dbReference type="AlphaFoldDB" id="Q4WL34"/>
<dbReference type="GO" id="GO:0047617">
    <property type="term" value="F:fatty acyl-CoA hydrolase activity"/>
    <property type="evidence" value="ECO:0000318"/>
    <property type="project" value="GO_Central"/>
</dbReference>
<comment type="caution">
    <text evidence="1">The sequence shown here is derived from an EMBL/GenBank/DDBJ whole genome shotgun (WGS) entry which is preliminary data.</text>
</comment>
<evidence type="ECO:0000313" key="2">
    <source>
        <dbReference type="Proteomes" id="UP000002530"/>
    </source>
</evidence>
<keyword evidence="2" id="KW-1185">Reference proteome</keyword>
<dbReference type="Gene3D" id="3.10.129.10">
    <property type="entry name" value="Hotdog Thioesterase"/>
    <property type="match status" value="1"/>
</dbReference>
<evidence type="ECO:0000313" key="1">
    <source>
        <dbReference type="EMBL" id="EAL87748.1"/>
    </source>
</evidence>
<dbReference type="OMA" id="VECESNR"/>
<sequence>MAGDSYRMTDFKLSRDERIRLYLASIVADPKYSGFDTQMLRTVEYIGAHAETRTTVFEFEVADSMCNKDVLQGGAASTMFDNISSTSLFTIGQPCYWDRLGVSWSLSVWFHHPISSGARMRLVNTVVDAG</sequence>
<name>Q4WL34_ASPFU</name>
<organism evidence="1 2">
    <name type="scientific">Aspergillus fumigatus (strain ATCC MYA-4609 / CBS 101355 / FGSC A1100 / Af293)</name>
    <name type="common">Neosartorya fumigata</name>
    <dbReference type="NCBI Taxonomy" id="330879"/>
    <lineage>
        <taxon>Eukaryota</taxon>
        <taxon>Fungi</taxon>
        <taxon>Dikarya</taxon>
        <taxon>Ascomycota</taxon>
        <taxon>Pezizomycotina</taxon>
        <taxon>Eurotiomycetes</taxon>
        <taxon>Eurotiomycetidae</taxon>
        <taxon>Eurotiales</taxon>
        <taxon>Aspergillaceae</taxon>
        <taxon>Aspergillus</taxon>
        <taxon>Aspergillus subgen. Fumigati</taxon>
    </lineage>
</organism>
<dbReference type="HOGENOM" id="CLU_089876_1_1_1"/>
<dbReference type="RefSeq" id="XP_749786.1">
    <property type="nucleotide sequence ID" value="XM_744693.1"/>
</dbReference>
<reference evidence="1 2" key="1">
    <citation type="journal article" date="2005" name="Nature">
        <title>Genomic sequence of the pathogenic and allergenic filamentous fungus Aspergillus fumigatus.</title>
        <authorList>
            <person name="Nierman W.C."/>
            <person name="Pain A."/>
            <person name="Anderson M.J."/>
            <person name="Wortman J.R."/>
            <person name="Kim H.S."/>
            <person name="Arroyo J."/>
            <person name="Berriman M."/>
            <person name="Abe K."/>
            <person name="Archer D.B."/>
            <person name="Bermejo C."/>
            <person name="Bennett J."/>
            <person name="Bowyer P."/>
            <person name="Chen D."/>
            <person name="Collins M."/>
            <person name="Coulsen R."/>
            <person name="Davies R."/>
            <person name="Dyer P.S."/>
            <person name="Farman M."/>
            <person name="Fedorova N."/>
            <person name="Fedorova N."/>
            <person name="Feldblyum T.V."/>
            <person name="Fischer R."/>
            <person name="Fosker N."/>
            <person name="Fraser A."/>
            <person name="Garcia J.L."/>
            <person name="Garcia M.J."/>
            <person name="Goble A."/>
            <person name="Goldman G.H."/>
            <person name="Gomi K."/>
            <person name="Griffith-Jones S."/>
            <person name="Gwilliam R."/>
            <person name="Haas B."/>
            <person name="Haas H."/>
            <person name="Harris D."/>
            <person name="Horiuchi H."/>
            <person name="Huang J."/>
            <person name="Humphray S."/>
            <person name="Jimenez J."/>
            <person name="Keller N."/>
            <person name="Khouri H."/>
            <person name="Kitamoto K."/>
            <person name="Kobayashi T."/>
            <person name="Konzack S."/>
            <person name="Kulkarni R."/>
            <person name="Kumagai T."/>
            <person name="Lafon A."/>
            <person name="Latge J.P."/>
            <person name="Li W."/>
            <person name="Lord A."/>
            <person name="Lu C."/>
            <person name="Majoros W.H."/>
            <person name="May G.S."/>
            <person name="Miller B.L."/>
            <person name="Mohamoud Y."/>
            <person name="Molina M."/>
            <person name="Monod M."/>
            <person name="Mouyna I."/>
            <person name="Mulligan S."/>
            <person name="Murphy L."/>
            <person name="O'Neil S."/>
            <person name="Paulsen I."/>
            <person name="Penalva M.A."/>
            <person name="Pertea M."/>
            <person name="Price C."/>
            <person name="Pritchard B.L."/>
            <person name="Quail M.A."/>
            <person name="Rabbinowitsch E."/>
            <person name="Rawlins N."/>
            <person name="Rajandream M.A."/>
            <person name="Reichard U."/>
            <person name="Renauld H."/>
            <person name="Robson G.D."/>
            <person name="Rodriguez de Cordoba S."/>
            <person name="Rodriguez-Pena J.M."/>
            <person name="Ronning C.M."/>
            <person name="Rutter S."/>
            <person name="Salzberg S.L."/>
            <person name="Sanchez M."/>
            <person name="Sanchez-Ferrero J.C."/>
            <person name="Saunders D."/>
            <person name="Seeger K."/>
            <person name="Squares R."/>
            <person name="Squares S."/>
            <person name="Takeuchi M."/>
            <person name="Tekaia F."/>
            <person name="Turner G."/>
            <person name="Vazquez de Aldana C.R."/>
            <person name="Weidman J."/>
            <person name="White O."/>
            <person name="Woodward J."/>
            <person name="Yu J.H."/>
            <person name="Fraser C."/>
            <person name="Galagan J.E."/>
            <person name="Asai K."/>
            <person name="Machida M."/>
            <person name="Hall N."/>
            <person name="Barrell B."/>
            <person name="Denning D.W."/>
        </authorList>
    </citation>
    <scope>NUCLEOTIDE SEQUENCE [LARGE SCALE GENOMIC DNA]</scope>
    <source>
        <strain evidence="1 2">Af293</strain>
    </source>
</reference>
<dbReference type="GeneID" id="3507396"/>